<proteinExistence type="inferred from homology"/>
<evidence type="ECO:0000259" key="8">
    <source>
        <dbReference type="Pfam" id="PF25013"/>
    </source>
</evidence>
<evidence type="ECO:0000256" key="3">
    <source>
        <dbReference type="ARBA" id="ARBA00022737"/>
    </source>
</evidence>
<dbReference type="InterPro" id="IPR051341">
    <property type="entry name" value="Zyg-11_UBL_adapter"/>
</dbReference>
<dbReference type="InterPro" id="IPR032675">
    <property type="entry name" value="LRR_dom_sf"/>
</dbReference>
<reference evidence="9 10" key="1">
    <citation type="submission" date="2020-04" db="EMBL/GenBank/DDBJ databases">
        <authorList>
            <person name="Wallbank WR R."/>
            <person name="Pardo Diaz C."/>
            <person name="Kozak K."/>
            <person name="Martin S."/>
            <person name="Jiggins C."/>
            <person name="Moest M."/>
            <person name="Warren A I."/>
            <person name="Byers J.R.P. K."/>
            <person name="Montejo-Kovacevich G."/>
            <person name="Yen C E."/>
        </authorList>
    </citation>
    <scope>NUCLEOTIDE SEQUENCE [LARGE SCALE GENOMIC DNA]</scope>
</reference>
<dbReference type="AlphaFoldDB" id="A0A8S0YYZ1"/>
<dbReference type="InterPro" id="IPR056845">
    <property type="entry name" value="LRR_Zer-1"/>
</dbReference>
<feature type="domain" description="Protein zer-1 homolog-like C-terminal" evidence="7">
    <location>
        <begin position="407"/>
        <end position="763"/>
    </location>
</feature>
<sequence length="781" mass="87930">MASEQEVFSLHDSCPETLFDICMDFIVNNPNTITTLDSTSRWRRLKEDVILPAEICERFLFTYQKQFRVNDNIANVFRDRYRTRLDTVRVRNSRLTDEGLRYLMEHKPYEVELVQCEYLSQVSLETINNNSENLISLKFGPVTYVLSQDESVYRQRGYIINAPNLRRLTIHRRGLSIFPLLLLKPLKHLTHLDLSECTSAGSIWALNELKNLMSLILHSVHWSKDIIDWIASLHTLRHLDISQSNERHGKYCNPNEVLSKLVLNLPLLEALDISGTNLAGTGAAAVPAAVSVAVPAAVQVAVPAANKGASSQADTPVRCDIPGLVSRVGRPLEFLGLYGTHHGACKRHDIPAKIISGDANEEQILTAAAAYMERPAMLTRVLNDLYYLFRYENNSYVGRALCIVLEAMDQHVSEKHIQISGSATLFYIVKGKEKDRIGMKLKRRIITALLDGMEAHLGDDTMMRNGCLTLCQFKIPADVLFEYERVVQILLNGVADVNQEGFVQRIAIYLLNSLACQVDGKQKRFLGNHGAIGKMLNLISDRLERNMCDDVLEVAWSTMWNVTDETPQNCQRFLDNRGMEYFLACLKVFPDKEELLRNMMGLLGNVAEVAELRPQLMNKLFLNVFYDLLDSCSDGIEVSYNAAGVLAHMASDGPSAWTVTEPDRASVLARVATAVERWDLYAERNINYRSFEPILSLLHAHHTPQCQHWAVWALANLTTVYPDKYCKLVEAEGGVVLLGDLLAHPAPYELIKNLAFIVINNCANYANRDPDTPPLADTPDN</sequence>
<dbReference type="PANTHER" id="PTHR12904">
    <property type="match status" value="1"/>
</dbReference>
<evidence type="ECO:0000256" key="6">
    <source>
        <dbReference type="ARBA" id="ARBA00081214"/>
    </source>
</evidence>
<gene>
    <name evidence="9" type="ORF">APLA_LOCUS2568</name>
</gene>
<dbReference type="SUPFAM" id="SSF52047">
    <property type="entry name" value="RNI-like"/>
    <property type="match status" value="1"/>
</dbReference>
<evidence type="ECO:0000256" key="5">
    <source>
        <dbReference type="ARBA" id="ARBA00067612"/>
    </source>
</evidence>
<dbReference type="EMBL" id="CADEBC010000208">
    <property type="protein sequence ID" value="CAB3225746.1"/>
    <property type="molecule type" value="Genomic_DNA"/>
</dbReference>
<keyword evidence="4" id="KW-0833">Ubl conjugation pathway</keyword>
<dbReference type="FunFam" id="1.25.10.10:FF:000111">
    <property type="entry name" value="Protein zer-1 homolog"/>
    <property type="match status" value="1"/>
</dbReference>
<dbReference type="InterPro" id="IPR011989">
    <property type="entry name" value="ARM-like"/>
</dbReference>
<dbReference type="Proteomes" id="UP000494106">
    <property type="component" value="Unassembled WGS sequence"/>
</dbReference>
<dbReference type="Pfam" id="PF22964">
    <property type="entry name" value="ZER1-like_2nd"/>
    <property type="match status" value="1"/>
</dbReference>
<keyword evidence="10" id="KW-1185">Reference proteome</keyword>
<accession>A0A8S0YYZ1</accession>
<dbReference type="SUPFAM" id="SSF48371">
    <property type="entry name" value="ARM repeat"/>
    <property type="match status" value="1"/>
</dbReference>
<dbReference type="Pfam" id="PF25013">
    <property type="entry name" value="LRR_Zer-1"/>
    <property type="match status" value="1"/>
</dbReference>
<feature type="domain" description="Zer-1-like leucine-rich repeats region" evidence="8">
    <location>
        <begin position="182"/>
        <end position="340"/>
    </location>
</feature>
<dbReference type="GO" id="GO:0031462">
    <property type="term" value="C:Cul2-RING ubiquitin ligase complex"/>
    <property type="evidence" value="ECO:0007669"/>
    <property type="project" value="TreeGrafter"/>
</dbReference>
<organism evidence="9 10">
    <name type="scientific">Arctia plantaginis</name>
    <name type="common">Wood tiger moth</name>
    <name type="synonym">Phalaena plantaginis</name>
    <dbReference type="NCBI Taxonomy" id="874455"/>
    <lineage>
        <taxon>Eukaryota</taxon>
        <taxon>Metazoa</taxon>
        <taxon>Ecdysozoa</taxon>
        <taxon>Arthropoda</taxon>
        <taxon>Hexapoda</taxon>
        <taxon>Insecta</taxon>
        <taxon>Pterygota</taxon>
        <taxon>Neoptera</taxon>
        <taxon>Endopterygota</taxon>
        <taxon>Lepidoptera</taxon>
        <taxon>Glossata</taxon>
        <taxon>Ditrysia</taxon>
        <taxon>Noctuoidea</taxon>
        <taxon>Erebidae</taxon>
        <taxon>Arctiinae</taxon>
        <taxon>Arctia</taxon>
    </lineage>
</organism>
<dbReference type="PANTHER" id="PTHR12904:SF23">
    <property type="entry name" value="PROTEIN ZER-1 HOMOLOG"/>
    <property type="match status" value="1"/>
</dbReference>
<evidence type="ECO:0000313" key="9">
    <source>
        <dbReference type="EMBL" id="CAB3225746.1"/>
    </source>
</evidence>
<protein>
    <recommendedName>
        <fullName evidence="5">Protein zer-1 homolog</fullName>
    </recommendedName>
    <alternativeName>
        <fullName evidence="6">Zyg-11 homolog B-like protein</fullName>
    </alternativeName>
</protein>
<keyword evidence="2" id="KW-0433">Leucine-rich repeat</keyword>
<dbReference type="InterPro" id="IPR016024">
    <property type="entry name" value="ARM-type_fold"/>
</dbReference>
<dbReference type="InterPro" id="IPR055142">
    <property type="entry name" value="ZER1-like_C"/>
</dbReference>
<evidence type="ECO:0000256" key="4">
    <source>
        <dbReference type="ARBA" id="ARBA00022786"/>
    </source>
</evidence>
<comment type="similarity">
    <text evidence="1">Belongs to the zyg-11 family.</text>
</comment>
<dbReference type="OrthoDB" id="5783533at2759"/>
<dbReference type="Gene3D" id="3.80.10.10">
    <property type="entry name" value="Ribonuclease Inhibitor"/>
    <property type="match status" value="1"/>
</dbReference>
<keyword evidence="3" id="KW-0677">Repeat</keyword>
<evidence type="ECO:0000259" key="7">
    <source>
        <dbReference type="Pfam" id="PF22964"/>
    </source>
</evidence>
<evidence type="ECO:0000313" key="10">
    <source>
        <dbReference type="Proteomes" id="UP000494106"/>
    </source>
</evidence>
<dbReference type="Gene3D" id="1.25.10.10">
    <property type="entry name" value="Leucine-rich Repeat Variant"/>
    <property type="match status" value="1"/>
</dbReference>
<name>A0A8S0YYZ1_ARCPL</name>
<evidence type="ECO:0000256" key="2">
    <source>
        <dbReference type="ARBA" id="ARBA00022614"/>
    </source>
</evidence>
<evidence type="ECO:0000256" key="1">
    <source>
        <dbReference type="ARBA" id="ARBA00009420"/>
    </source>
</evidence>
<comment type="caution">
    <text evidence="9">The sequence shown here is derived from an EMBL/GenBank/DDBJ whole genome shotgun (WGS) entry which is preliminary data.</text>
</comment>